<accession>A0A229NXQ1</accession>
<dbReference type="InterPro" id="IPR007060">
    <property type="entry name" value="FtsL/DivIC"/>
</dbReference>
<dbReference type="RefSeq" id="WP_089525388.1">
    <property type="nucleotide sequence ID" value="NZ_NMUQ01000002.1"/>
</dbReference>
<evidence type="ECO:0000313" key="3">
    <source>
        <dbReference type="EMBL" id="OXM14571.1"/>
    </source>
</evidence>
<reference evidence="3 4" key="1">
    <citation type="submission" date="2017-07" db="EMBL/GenBank/DDBJ databases">
        <title>Paenibacillus herberti R33 genome sequencing and assembly.</title>
        <authorList>
            <person name="Su W."/>
        </authorList>
    </citation>
    <scope>NUCLEOTIDE SEQUENCE [LARGE SCALE GENOMIC DNA]</scope>
    <source>
        <strain evidence="3 4">R33</strain>
    </source>
</reference>
<comment type="caution">
    <text evidence="3">The sequence shown here is derived from an EMBL/GenBank/DDBJ whole genome shotgun (WGS) entry which is preliminary data.</text>
</comment>
<sequence length="97" mass="11094">MISPNTTGARRRFKLWLLAMTVILAWAGYTLFSQMQRQTETEGRLTVAKDRLEQMQKQGEELQAKVKQLNDPEYISQLATKQQGLVKPGEELITPSE</sequence>
<feature type="coiled-coil region" evidence="1">
    <location>
        <begin position="38"/>
        <end position="72"/>
    </location>
</feature>
<keyword evidence="2" id="KW-1133">Transmembrane helix</keyword>
<dbReference type="AlphaFoldDB" id="A0A229NXQ1"/>
<dbReference type="Proteomes" id="UP000215145">
    <property type="component" value="Unassembled WGS sequence"/>
</dbReference>
<evidence type="ECO:0000256" key="1">
    <source>
        <dbReference type="SAM" id="Coils"/>
    </source>
</evidence>
<evidence type="ECO:0000256" key="2">
    <source>
        <dbReference type="SAM" id="Phobius"/>
    </source>
</evidence>
<evidence type="ECO:0000313" key="4">
    <source>
        <dbReference type="Proteomes" id="UP000215145"/>
    </source>
</evidence>
<dbReference type="OrthoDB" id="2382043at2"/>
<keyword evidence="4" id="KW-1185">Reference proteome</keyword>
<dbReference type="Pfam" id="PF04977">
    <property type="entry name" value="DivIC"/>
    <property type="match status" value="1"/>
</dbReference>
<keyword evidence="1" id="KW-0175">Coiled coil</keyword>
<name>A0A229NXQ1_9BACL</name>
<keyword evidence="2" id="KW-0472">Membrane</keyword>
<organism evidence="3 4">
    <name type="scientific">Paenibacillus herberti</name>
    <dbReference type="NCBI Taxonomy" id="1619309"/>
    <lineage>
        <taxon>Bacteria</taxon>
        <taxon>Bacillati</taxon>
        <taxon>Bacillota</taxon>
        <taxon>Bacilli</taxon>
        <taxon>Bacillales</taxon>
        <taxon>Paenibacillaceae</taxon>
        <taxon>Paenibacillus</taxon>
    </lineage>
</organism>
<feature type="transmembrane region" description="Helical" evidence="2">
    <location>
        <begin position="13"/>
        <end position="32"/>
    </location>
</feature>
<gene>
    <name evidence="3" type="ORF">CGZ75_16715</name>
</gene>
<keyword evidence="2" id="KW-0812">Transmembrane</keyword>
<proteinExistence type="predicted"/>
<protein>
    <submittedName>
        <fullName evidence="3">Septum formation initiator</fullName>
    </submittedName>
</protein>
<dbReference type="EMBL" id="NMUQ01000002">
    <property type="protein sequence ID" value="OXM14571.1"/>
    <property type="molecule type" value="Genomic_DNA"/>
</dbReference>